<dbReference type="Gene3D" id="3.30.720.50">
    <property type="match status" value="1"/>
</dbReference>
<proteinExistence type="predicted"/>
<protein>
    <recommendedName>
        <fullName evidence="1">WWE domain-containing protein</fullName>
    </recommendedName>
</protein>
<dbReference type="InterPro" id="IPR037197">
    <property type="entry name" value="WWE_dom_sf"/>
</dbReference>
<organism evidence="2">
    <name type="scientific">Noctiluca scintillans</name>
    <name type="common">Sea sparkle</name>
    <name type="synonym">Red tide dinoflagellate</name>
    <dbReference type="NCBI Taxonomy" id="2966"/>
    <lineage>
        <taxon>Eukaryota</taxon>
        <taxon>Sar</taxon>
        <taxon>Alveolata</taxon>
        <taxon>Dinophyceae</taxon>
        <taxon>Noctilucales</taxon>
        <taxon>Noctilucaceae</taxon>
        <taxon>Noctiluca</taxon>
    </lineage>
</organism>
<feature type="domain" description="WWE" evidence="1">
    <location>
        <begin position="1"/>
        <end position="76"/>
    </location>
</feature>
<accession>A0A7S1ATL2</accession>
<dbReference type="InterPro" id="IPR004170">
    <property type="entry name" value="WWE_dom"/>
</dbReference>
<dbReference type="AlphaFoldDB" id="A0A7S1ATL2"/>
<evidence type="ECO:0000259" key="1">
    <source>
        <dbReference type="PROSITE" id="PS50918"/>
    </source>
</evidence>
<dbReference type="Pfam" id="PF02825">
    <property type="entry name" value="WWE"/>
    <property type="match status" value="1"/>
</dbReference>
<gene>
    <name evidence="2" type="ORF">NSCI0253_LOCUS39082</name>
</gene>
<sequence length="231" mass="25692">MPLAPERWSRLATQFQILLSGTWTDYDREEDTWLKRVYLTGHPHARCTFRGTKYEYNFHNMTQTNVTTGKSRQMRPPVGMRQPRVPLLPQGRVVYTSVTGGTAGTVIVMRDPSNPGRKLEVQVPSAAQHRQIMVVCLPPREDDRNPWFKPAYVGKRWKVPLATAAAGGLAGSSVNGALLEEFCDSAGELTSRETLKGGISDVAGDTAGDVTADWFREDAEDYADDFVAELF</sequence>
<dbReference type="EMBL" id="HBFQ01055014">
    <property type="protein sequence ID" value="CAD8864727.1"/>
    <property type="molecule type" value="Transcribed_RNA"/>
</dbReference>
<reference evidence="2" key="1">
    <citation type="submission" date="2021-01" db="EMBL/GenBank/DDBJ databases">
        <authorList>
            <person name="Corre E."/>
            <person name="Pelletier E."/>
            <person name="Niang G."/>
            <person name="Scheremetjew M."/>
            <person name="Finn R."/>
            <person name="Kale V."/>
            <person name="Holt S."/>
            <person name="Cochrane G."/>
            <person name="Meng A."/>
            <person name="Brown T."/>
            <person name="Cohen L."/>
        </authorList>
    </citation>
    <scope>NUCLEOTIDE SEQUENCE</scope>
</reference>
<dbReference type="PROSITE" id="PS50918">
    <property type="entry name" value="WWE"/>
    <property type="match status" value="1"/>
</dbReference>
<dbReference type="SUPFAM" id="SSF117839">
    <property type="entry name" value="WWE domain"/>
    <property type="match status" value="1"/>
</dbReference>
<name>A0A7S1ATL2_NOCSC</name>
<evidence type="ECO:0000313" key="2">
    <source>
        <dbReference type="EMBL" id="CAD8864727.1"/>
    </source>
</evidence>